<keyword evidence="6 11" id="KW-0812">Transmembrane</keyword>
<comment type="catalytic activity">
    <reaction evidence="1">
        <text>ATP + protein L-histidine = ADP + protein N-phospho-L-histidine.</text>
        <dbReference type="EC" id="2.7.13.3"/>
    </reaction>
</comment>
<evidence type="ECO:0000313" key="15">
    <source>
        <dbReference type="Proteomes" id="UP000003490"/>
    </source>
</evidence>
<dbReference type="GO" id="GO:0004721">
    <property type="term" value="F:phosphoprotein phosphatase activity"/>
    <property type="evidence" value="ECO:0007669"/>
    <property type="project" value="TreeGrafter"/>
</dbReference>
<dbReference type="InterPro" id="IPR004358">
    <property type="entry name" value="Sig_transdc_His_kin-like_C"/>
</dbReference>
<evidence type="ECO:0000256" key="7">
    <source>
        <dbReference type="ARBA" id="ARBA00022777"/>
    </source>
</evidence>
<evidence type="ECO:0000256" key="8">
    <source>
        <dbReference type="ARBA" id="ARBA00022989"/>
    </source>
</evidence>
<dbReference type="InterPro" id="IPR003594">
    <property type="entry name" value="HATPase_dom"/>
</dbReference>
<dbReference type="Proteomes" id="UP000003490">
    <property type="component" value="Unassembled WGS sequence"/>
</dbReference>
<keyword evidence="16" id="KW-1185">Reference proteome</keyword>
<dbReference type="EMBL" id="NOXF01000001">
    <property type="protein sequence ID" value="PEQ25774.1"/>
    <property type="molecule type" value="Genomic_DNA"/>
</dbReference>
<dbReference type="Gene3D" id="3.30.565.10">
    <property type="entry name" value="Histidine kinase-like ATPase, C-terminal domain"/>
    <property type="match status" value="1"/>
</dbReference>
<gene>
    <name evidence="14" type="ORF">CH238_01915</name>
    <name evidence="13" type="ORF">CLOLEP_03135</name>
</gene>
<dbReference type="PANTHER" id="PTHR45453">
    <property type="entry name" value="PHOSPHATE REGULON SENSOR PROTEIN PHOR"/>
    <property type="match status" value="1"/>
</dbReference>
<reference evidence="13 15" key="1">
    <citation type="submission" date="2007-08" db="EMBL/GenBank/DDBJ databases">
        <title>Draft genome sequence of Clostridium leptum (DSM 753).</title>
        <authorList>
            <person name="Sudarsanam P."/>
            <person name="Ley R."/>
            <person name="Guruge J."/>
            <person name="Turnbaugh P.J."/>
            <person name="Mahowald M."/>
            <person name="Liep D."/>
            <person name="Gordon J."/>
        </authorList>
    </citation>
    <scope>NUCLEOTIDE SEQUENCE [LARGE SCALE GENOMIC DNA]</scope>
    <source>
        <strain evidence="13 15">DSM 753</strain>
    </source>
</reference>
<dbReference type="HOGENOM" id="CLU_000445_13_0_9"/>
<evidence type="ECO:0000313" key="13">
    <source>
        <dbReference type="EMBL" id="EDO60309.1"/>
    </source>
</evidence>
<dbReference type="EMBL" id="ABCB02000020">
    <property type="protein sequence ID" value="EDO60309.1"/>
    <property type="molecule type" value="Genomic_DNA"/>
</dbReference>
<proteinExistence type="predicted"/>
<dbReference type="Pfam" id="PF02518">
    <property type="entry name" value="HATPase_c"/>
    <property type="match status" value="1"/>
</dbReference>
<reference evidence="14 16" key="3">
    <citation type="submission" date="2017-07" db="EMBL/GenBank/DDBJ databases">
        <title>Prevalence of linear plasmids in Cutibacterium (Propionibacterium) acnes isolates obtained from prostatic tissue.</title>
        <authorList>
            <person name="Davidsson S."/>
            <person name="Carlsson J."/>
            <person name="Molling P."/>
            <person name="Andren O."/>
            <person name="Andersson S.-O."/>
            <person name="Brzuszkiewicz E."/>
            <person name="Poehlein A."/>
            <person name="Al-Zeer M."/>
            <person name="Brinkmann V."/>
            <person name="Scavenius C."/>
            <person name="Nazipi S."/>
            <person name="Soderquist B."/>
            <person name="Bruggemann H."/>
        </authorList>
    </citation>
    <scope>NUCLEOTIDE SEQUENCE [LARGE SCALE GENOMIC DNA]</scope>
    <source>
        <strain evidence="14 16">DSM 753</strain>
    </source>
</reference>
<organism evidence="13 15">
    <name type="scientific">[Clostridium] leptum DSM 753</name>
    <dbReference type="NCBI Taxonomy" id="428125"/>
    <lineage>
        <taxon>Bacteria</taxon>
        <taxon>Bacillati</taxon>
        <taxon>Bacillota</taxon>
        <taxon>Clostridia</taxon>
        <taxon>Eubacteriales</taxon>
        <taxon>Oscillospiraceae</taxon>
        <taxon>Oscillospiraceae incertae sedis</taxon>
    </lineage>
</organism>
<evidence type="ECO:0000256" key="9">
    <source>
        <dbReference type="ARBA" id="ARBA00023012"/>
    </source>
</evidence>
<evidence type="ECO:0000256" key="2">
    <source>
        <dbReference type="ARBA" id="ARBA00004651"/>
    </source>
</evidence>
<dbReference type="SUPFAM" id="SSF55874">
    <property type="entry name" value="ATPase domain of HSP90 chaperone/DNA topoisomerase II/histidine kinase"/>
    <property type="match status" value="1"/>
</dbReference>
<dbReference type="PROSITE" id="PS50109">
    <property type="entry name" value="HIS_KIN"/>
    <property type="match status" value="1"/>
</dbReference>
<feature type="transmembrane region" description="Helical" evidence="11">
    <location>
        <begin position="12"/>
        <end position="32"/>
    </location>
</feature>
<comment type="subcellular location">
    <subcellularLocation>
        <location evidence="2">Cell membrane</location>
        <topology evidence="2">Multi-pass membrane protein</topology>
    </subcellularLocation>
</comment>
<keyword evidence="9" id="KW-0902">Two-component regulatory system</keyword>
<dbReference type="eggNOG" id="COG2205">
    <property type="taxonomic scope" value="Bacteria"/>
</dbReference>
<dbReference type="Proteomes" id="UP000220611">
    <property type="component" value="Unassembled WGS sequence"/>
</dbReference>
<keyword evidence="4" id="KW-1003">Cell membrane</keyword>
<dbReference type="PANTHER" id="PTHR45453:SF2">
    <property type="entry name" value="HISTIDINE KINASE"/>
    <property type="match status" value="1"/>
</dbReference>
<dbReference type="InterPro" id="IPR050351">
    <property type="entry name" value="BphY/WalK/GraS-like"/>
</dbReference>
<protein>
    <recommendedName>
        <fullName evidence="3">histidine kinase</fullName>
        <ecNumber evidence="3">2.7.13.3</ecNumber>
    </recommendedName>
</protein>
<dbReference type="PRINTS" id="PR00344">
    <property type="entry name" value="BCTRLSENSOR"/>
</dbReference>
<dbReference type="AlphaFoldDB" id="A7VX12"/>
<dbReference type="GO" id="GO:0005886">
    <property type="term" value="C:plasma membrane"/>
    <property type="evidence" value="ECO:0007669"/>
    <property type="project" value="UniProtKB-SubCell"/>
</dbReference>
<comment type="caution">
    <text evidence="13">The sequence shown here is derived from an EMBL/GenBank/DDBJ whole genome shotgun (WGS) entry which is preliminary data.</text>
</comment>
<sequence length="329" mass="38308">MRFFFFYFKQRRAGTGVFILFSIIFICVFALYHLPVEAVLYPAGICATLGAGYLLFDFQKAFRKHKKLQKLQEMMAAVMEDFPEAVTQDDIDYQQLIQQLREEQRQLENQMSIRYADMVEYYTIWAHQIKTPIASMRLHLQNEDSSFSRRLSDDLFRIEQYVEMVLMFLRLDSASTDYVIQEYDLDRIVKQAVKKYASQFINKKIQLRYHPLNTTVLTDEKWLLFVLEQVLSNALKYTPSGSVAIDLESPKTLCIRDTGIGIAPEDLPRIFEKGYTGYNGRSDKKASGIGLYLCRRICRNLGHTITANSSLESGTVIRIQLERKKVEFE</sequence>
<reference evidence="13 15" key="2">
    <citation type="submission" date="2007-08" db="EMBL/GenBank/DDBJ databases">
        <authorList>
            <person name="Fulton L."/>
            <person name="Clifton S."/>
            <person name="Fulton B."/>
            <person name="Xu J."/>
            <person name="Minx P."/>
            <person name="Pepin K.H."/>
            <person name="Johnson M."/>
            <person name="Thiruvilangam P."/>
            <person name="Bhonagiri V."/>
            <person name="Nash W.E."/>
            <person name="Wang C."/>
            <person name="Mardis E.R."/>
            <person name="Wilson R.K."/>
        </authorList>
    </citation>
    <scope>NUCLEOTIDE SEQUENCE [LARGE SCALE GENOMIC DNA]</scope>
    <source>
        <strain evidence="13 15">DSM 753</strain>
    </source>
</reference>
<keyword evidence="5" id="KW-0808">Transferase</keyword>
<keyword evidence="10 11" id="KW-0472">Membrane</keyword>
<dbReference type="GO" id="GO:0016036">
    <property type="term" value="P:cellular response to phosphate starvation"/>
    <property type="evidence" value="ECO:0007669"/>
    <property type="project" value="TreeGrafter"/>
</dbReference>
<evidence type="ECO:0000313" key="14">
    <source>
        <dbReference type="EMBL" id="PEQ25774.1"/>
    </source>
</evidence>
<evidence type="ECO:0000256" key="5">
    <source>
        <dbReference type="ARBA" id="ARBA00022679"/>
    </source>
</evidence>
<evidence type="ECO:0000256" key="3">
    <source>
        <dbReference type="ARBA" id="ARBA00012438"/>
    </source>
</evidence>
<keyword evidence="8 11" id="KW-1133">Transmembrane helix</keyword>
<evidence type="ECO:0000313" key="16">
    <source>
        <dbReference type="Proteomes" id="UP000220611"/>
    </source>
</evidence>
<evidence type="ECO:0000256" key="4">
    <source>
        <dbReference type="ARBA" id="ARBA00022475"/>
    </source>
</evidence>
<feature type="domain" description="Histidine kinase" evidence="12">
    <location>
        <begin position="124"/>
        <end position="325"/>
    </location>
</feature>
<name>A7VX12_9FIRM</name>
<feature type="transmembrane region" description="Helical" evidence="11">
    <location>
        <begin position="38"/>
        <end position="56"/>
    </location>
</feature>
<dbReference type="EC" id="2.7.13.3" evidence="3"/>
<evidence type="ECO:0000256" key="10">
    <source>
        <dbReference type="ARBA" id="ARBA00023136"/>
    </source>
</evidence>
<keyword evidence="7 13" id="KW-0418">Kinase</keyword>
<dbReference type="OrthoDB" id="9780487at2"/>
<evidence type="ECO:0000256" key="6">
    <source>
        <dbReference type="ARBA" id="ARBA00022692"/>
    </source>
</evidence>
<evidence type="ECO:0000256" key="1">
    <source>
        <dbReference type="ARBA" id="ARBA00000085"/>
    </source>
</evidence>
<accession>A7VX12</accession>
<evidence type="ECO:0000259" key="12">
    <source>
        <dbReference type="PROSITE" id="PS50109"/>
    </source>
</evidence>
<evidence type="ECO:0000256" key="11">
    <source>
        <dbReference type="SAM" id="Phobius"/>
    </source>
</evidence>
<dbReference type="InterPro" id="IPR005467">
    <property type="entry name" value="His_kinase_dom"/>
</dbReference>
<dbReference type="SMART" id="SM00387">
    <property type="entry name" value="HATPase_c"/>
    <property type="match status" value="1"/>
</dbReference>
<dbReference type="GO" id="GO:0000155">
    <property type="term" value="F:phosphorelay sensor kinase activity"/>
    <property type="evidence" value="ECO:0007669"/>
    <property type="project" value="TreeGrafter"/>
</dbReference>
<dbReference type="InterPro" id="IPR036890">
    <property type="entry name" value="HATPase_C_sf"/>
</dbReference>